<accession>A0AA86E2P6</accession>
<dbReference type="PANTHER" id="PTHR34580:SF1">
    <property type="entry name" value="PROTEIN PAFC"/>
    <property type="match status" value="1"/>
</dbReference>
<sequence length="304" mass="35228">MQINRLFEIVYILLDKKTITASELSEHFEVSIRTIYRDVNTLSSAGIPIYASRGKGGGIGITDGYVLNKSVLSDKEQNEILYALQSLSITHHLEDDKVLSRLSGLFKKNGVNWIEVDFSPWGSNQNQISQFTTLKDAILGSLIIEFDYINGFGEKSRRKIEPIKLVYKVNAWYLYGFCLSKNSYRTFKISRISSIGVTQECFTKRAEQNEEPQDNGHEQWITIKLKISHDGAYKAYEEFNEESISKNEDGSLRIETVLPDNKWLMRYLLSFGDDLEVVEPQHIRDEMYRQSEKIFKKYQRKFIT</sequence>
<dbReference type="PROSITE" id="PS51000">
    <property type="entry name" value="HTH_DEOR_2"/>
    <property type="match status" value="1"/>
</dbReference>
<dbReference type="Pfam" id="PF08279">
    <property type="entry name" value="HTH_11"/>
    <property type="match status" value="1"/>
</dbReference>
<dbReference type="KEGG" id="smul:SMUL_1701"/>
<keyword evidence="1" id="KW-0805">Transcription regulation</keyword>
<dbReference type="InterPro" id="IPR057727">
    <property type="entry name" value="WCX_dom"/>
</dbReference>
<dbReference type="Proteomes" id="UP000019322">
    <property type="component" value="Chromosome"/>
</dbReference>
<reference evidence="4 5" key="1">
    <citation type="journal article" date="2014" name="Environ. Microbiol.">
        <title>Insights into organohalide respiration and the versatile catabolism of Sulfurospirillum multivorans gained from comparative genomics and physiological studies.</title>
        <authorList>
            <person name="Goris T."/>
            <person name="Schubert T."/>
            <person name="Gadkari J."/>
            <person name="Wubet T."/>
            <person name="Tarkka M."/>
            <person name="Buscot F."/>
            <person name="Adrian L."/>
            <person name="Diekert G."/>
        </authorList>
    </citation>
    <scope>NUCLEOTIDE SEQUENCE [LARGE SCALE GENOMIC DNA]</scope>
    <source>
        <strain evidence="5">DM 12446 / JCM 15788 / NBRC 109480</strain>
    </source>
</reference>
<dbReference type="Pfam" id="PF25583">
    <property type="entry name" value="WCX"/>
    <property type="match status" value="1"/>
</dbReference>
<dbReference type="SUPFAM" id="SSF46785">
    <property type="entry name" value="Winged helix' DNA-binding domain"/>
    <property type="match status" value="1"/>
</dbReference>
<proteinExistence type="predicted"/>
<dbReference type="RefSeq" id="WP_025344827.1">
    <property type="nucleotide sequence ID" value="NZ_CP007201.1"/>
</dbReference>
<dbReference type="InterPro" id="IPR013196">
    <property type="entry name" value="HTH_11"/>
</dbReference>
<keyword evidence="2" id="KW-0804">Transcription</keyword>
<evidence type="ECO:0000256" key="1">
    <source>
        <dbReference type="ARBA" id="ARBA00023015"/>
    </source>
</evidence>
<dbReference type="InterPro" id="IPR028349">
    <property type="entry name" value="PafC-like"/>
</dbReference>
<dbReference type="InterPro" id="IPR026881">
    <property type="entry name" value="WYL_dom"/>
</dbReference>
<evidence type="ECO:0000256" key="2">
    <source>
        <dbReference type="ARBA" id="ARBA00023163"/>
    </source>
</evidence>
<dbReference type="EMBL" id="CP007201">
    <property type="protein sequence ID" value="AHJ12957.1"/>
    <property type="molecule type" value="Genomic_DNA"/>
</dbReference>
<organism evidence="4 5">
    <name type="scientific">Sulfurospirillum multivorans (strain DM 12446 / JCM 15788 / NBRC 109480)</name>
    <dbReference type="NCBI Taxonomy" id="1150621"/>
    <lineage>
        <taxon>Bacteria</taxon>
        <taxon>Pseudomonadati</taxon>
        <taxon>Campylobacterota</taxon>
        <taxon>Epsilonproteobacteria</taxon>
        <taxon>Campylobacterales</taxon>
        <taxon>Sulfurospirillaceae</taxon>
        <taxon>Sulfurospirillum</taxon>
    </lineage>
</organism>
<dbReference type="GO" id="GO:0003700">
    <property type="term" value="F:DNA-binding transcription factor activity"/>
    <property type="evidence" value="ECO:0007669"/>
    <property type="project" value="InterPro"/>
</dbReference>
<dbReference type="Pfam" id="PF13280">
    <property type="entry name" value="WYL"/>
    <property type="match status" value="1"/>
</dbReference>
<dbReference type="PANTHER" id="PTHR34580">
    <property type="match status" value="1"/>
</dbReference>
<dbReference type="AlphaFoldDB" id="A0AA86E2P6"/>
<feature type="domain" description="HTH deoR-type" evidence="3">
    <location>
        <begin position="2"/>
        <end position="60"/>
    </location>
</feature>
<evidence type="ECO:0000313" key="5">
    <source>
        <dbReference type="Proteomes" id="UP000019322"/>
    </source>
</evidence>
<evidence type="ECO:0000259" key="3">
    <source>
        <dbReference type="PROSITE" id="PS51000"/>
    </source>
</evidence>
<dbReference type="PROSITE" id="PS52050">
    <property type="entry name" value="WYL"/>
    <property type="match status" value="1"/>
</dbReference>
<dbReference type="InterPro" id="IPR001034">
    <property type="entry name" value="DeoR_HTH"/>
</dbReference>
<gene>
    <name evidence="4" type="ORF">SMUL_1701</name>
</gene>
<protein>
    <submittedName>
        <fullName evidence="4">Transcriptional regulator, HTH-type</fullName>
    </submittedName>
</protein>
<evidence type="ECO:0000313" key="4">
    <source>
        <dbReference type="EMBL" id="AHJ12957.1"/>
    </source>
</evidence>
<dbReference type="InterPro" id="IPR051534">
    <property type="entry name" value="CBASS_pafABC_assoc_protein"/>
</dbReference>
<dbReference type="PIRSF" id="PIRSF016838">
    <property type="entry name" value="PafC"/>
    <property type="match status" value="1"/>
</dbReference>
<dbReference type="InterPro" id="IPR036390">
    <property type="entry name" value="WH_DNA-bd_sf"/>
</dbReference>
<name>A0AA86E2P6_SULMK</name>
<dbReference type="InterPro" id="IPR036388">
    <property type="entry name" value="WH-like_DNA-bd_sf"/>
</dbReference>
<dbReference type="Gene3D" id="1.10.10.10">
    <property type="entry name" value="Winged helix-like DNA-binding domain superfamily/Winged helix DNA-binding domain"/>
    <property type="match status" value="1"/>
</dbReference>